<sequence>MKKAIQLSLIFCTIILCGSWTNKTAKVPFSDVTVSFGNGTYYNATVTVSNSSGYYSSVTANPHSYASLYVPQGTYNVRVEVAAPYDTPYHTYNYNFYCGSASKYGSTLAYFENVVVDYSLSVIVN</sequence>
<evidence type="ECO:0000313" key="2">
    <source>
        <dbReference type="Proteomes" id="UP001378956"/>
    </source>
</evidence>
<organism evidence="1 2">
    <name type="scientific">Pedobacter panaciterrae</name>
    <dbReference type="NCBI Taxonomy" id="363849"/>
    <lineage>
        <taxon>Bacteria</taxon>
        <taxon>Pseudomonadati</taxon>
        <taxon>Bacteroidota</taxon>
        <taxon>Sphingobacteriia</taxon>
        <taxon>Sphingobacteriales</taxon>
        <taxon>Sphingobacteriaceae</taxon>
        <taxon>Pedobacter</taxon>
    </lineage>
</organism>
<dbReference type="RefSeq" id="WP_172662826.1">
    <property type="nucleotide sequence ID" value="NZ_CBFGNQ010000002.1"/>
</dbReference>
<evidence type="ECO:0000313" key="1">
    <source>
        <dbReference type="EMBL" id="MEJ2902460.1"/>
    </source>
</evidence>
<dbReference type="EMBL" id="JBBEUB010000002">
    <property type="protein sequence ID" value="MEJ2902460.1"/>
    <property type="molecule type" value="Genomic_DNA"/>
</dbReference>
<keyword evidence="2" id="KW-1185">Reference proteome</keyword>
<reference evidence="1 2" key="1">
    <citation type="submission" date="2024-03" db="EMBL/GenBank/DDBJ databases">
        <title>Sequence of Lycoming College Course Isolates.</title>
        <authorList>
            <person name="Plotts O."/>
            <person name="Newman J."/>
        </authorList>
    </citation>
    <scope>NUCLEOTIDE SEQUENCE [LARGE SCALE GENOMIC DNA]</scope>
    <source>
        <strain evidence="1 2">CJB-3</strain>
    </source>
</reference>
<proteinExistence type="predicted"/>
<dbReference type="Proteomes" id="UP001378956">
    <property type="component" value="Unassembled WGS sequence"/>
</dbReference>
<protein>
    <recommendedName>
        <fullName evidence="3">GOLD domain-containing protein</fullName>
    </recommendedName>
</protein>
<comment type="caution">
    <text evidence="1">The sequence shown here is derived from an EMBL/GenBank/DDBJ whole genome shotgun (WGS) entry which is preliminary data.</text>
</comment>
<gene>
    <name evidence="1" type="ORF">WAE58_08480</name>
</gene>
<evidence type="ECO:0008006" key="3">
    <source>
        <dbReference type="Google" id="ProtNLM"/>
    </source>
</evidence>
<name>A0ABU8NJP8_9SPHI</name>
<accession>A0ABU8NJP8</accession>